<organism evidence="2 3">
    <name type="scientific">Polyplosphaeria fusca</name>
    <dbReference type="NCBI Taxonomy" id="682080"/>
    <lineage>
        <taxon>Eukaryota</taxon>
        <taxon>Fungi</taxon>
        <taxon>Dikarya</taxon>
        <taxon>Ascomycota</taxon>
        <taxon>Pezizomycotina</taxon>
        <taxon>Dothideomycetes</taxon>
        <taxon>Pleosporomycetidae</taxon>
        <taxon>Pleosporales</taxon>
        <taxon>Tetraplosphaeriaceae</taxon>
        <taxon>Polyplosphaeria</taxon>
    </lineage>
</organism>
<feature type="region of interest" description="Disordered" evidence="1">
    <location>
        <begin position="168"/>
        <end position="187"/>
    </location>
</feature>
<feature type="region of interest" description="Disordered" evidence="1">
    <location>
        <begin position="1"/>
        <end position="142"/>
    </location>
</feature>
<keyword evidence="3" id="KW-1185">Reference proteome</keyword>
<protein>
    <submittedName>
        <fullName evidence="2">Uncharacterized protein</fullName>
    </submittedName>
</protein>
<evidence type="ECO:0000256" key="1">
    <source>
        <dbReference type="SAM" id="MobiDB-lite"/>
    </source>
</evidence>
<dbReference type="Proteomes" id="UP000799444">
    <property type="component" value="Unassembled WGS sequence"/>
</dbReference>
<sequence>MSARPSNTRTSSMPSTGSPLSPRMESLAIPSQARRRAPPHHRQSSSSNAQSLRLPGLPRFHPANFTSAASSAAQTPRTGPNSPQPPLSPRAYQKQYSEAQRQMYMLQREMIAGAQRQGRSQTDKPTSPRLIPLGSPGPVTPLELEGEDYLTAVNNGETASTVDQLIREEARRRGETSPGHSPYVGGR</sequence>
<reference evidence="2" key="1">
    <citation type="journal article" date="2020" name="Stud. Mycol.">
        <title>101 Dothideomycetes genomes: a test case for predicting lifestyles and emergence of pathogens.</title>
        <authorList>
            <person name="Haridas S."/>
            <person name="Albert R."/>
            <person name="Binder M."/>
            <person name="Bloem J."/>
            <person name="Labutti K."/>
            <person name="Salamov A."/>
            <person name="Andreopoulos B."/>
            <person name="Baker S."/>
            <person name="Barry K."/>
            <person name="Bills G."/>
            <person name="Bluhm B."/>
            <person name="Cannon C."/>
            <person name="Castanera R."/>
            <person name="Culley D."/>
            <person name="Daum C."/>
            <person name="Ezra D."/>
            <person name="Gonzalez J."/>
            <person name="Henrissat B."/>
            <person name="Kuo A."/>
            <person name="Liang C."/>
            <person name="Lipzen A."/>
            <person name="Lutzoni F."/>
            <person name="Magnuson J."/>
            <person name="Mondo S."/>
            <person name="Nolan M."/>
            <person name="Ohm R."/>
            <person name="Pangilinan J."/>
            <person name="Park H.-J."/>
            <person name="Ramirez L."/>
            <person name="Alfaro M."/>
            <person name="Sun H."/>
            <person name="Tritt A."/>
            <person name="Yoshinaga Y."/>
            <person name="Zwiers L.-H."/>
            <person name="Turgeon B."/>
            <person name="Goodwin S."/>
            <person name="Spatafora J."/>
            <person name="Crous P."/>
            <person name="Grigoriev I."/>
        </authorList>
    </citation>
    <scope>NUCLEOTIDE SEQUENCE</scope>
    <source>
        <strain evidence="2">CBS 125425</strain>
    </source>
</reference>
<feature type="compositionally biased region" description="Polar residues" evidence="1">
    <location>
        <begin position="1"/>
        <end position="19"/>
    </location>
</feature>
<accession>A0A9P4QMS4</accession>
<comment type="caution">
    <text evidence="2">The sequence shown here is derived from an EMBL/GenBank/DDBJ whole genome shotgun (WGS) entry which is preliminary data.</text>
</comment>
<dbReference type="OrthoDB" id="5403157at2759"/>
<gene>
    <name evidence="2" type="ORF">EJ04DRAFT_74497</name>
</gene>
<proteinExistence type="predicted"/>
<evidence type="ECO:0000313" key="2">
    <source>
        <dbReference type="EMBL" id="KAF2729384.1"/>
    </source>
</evidence>
<evidence type="ECO:0000313" key="3">
    <source>
        <dbReference type="Proteomes" id="UP000799444"/>
    </source>
</evidence>
<dbReference type="AlphaFoldDB" id="A0A9P4QMS4"/>
<name>A0A9P4QMS4_9PLEO</name>
<feature type="compositionally biased region" description="Polar residues" evidence="1">
    <location>
        <begin position="64"/>
        <end position="81"/>
    </location>
</feature>
<dbReference type="EMBL" id="ML996247">
    <property type="protein sequence ID" value="KAF2729384.1"/>
    <property type="molecule type" value="Genomic_DNA"/>
</dbReference>
<feature type="compositionally biased region" description="Basic residues" evidence="1">
    <location>
        <begin position="33"/>
        <end position="43"/>
    </location>
</feature>